<dbReference type="RefSeq" id="WP_110022273.1">
    <property type="nucleotide sequence ID" value="NZ_PDNZ01000001.1"/>
</dbReference>
<dbReference type="Proteomes" id="UP000246278">
    <property type="component" value="Unassembled WGS sequence"/>
</dbReference>
<dbReference type="OrthoDB" id="9795530at2"/>
<evidence type="ECO:0000313" key="2">
    <source>
        <dbReference type="EMBL" id="PWW83391.1"/>
    </source>
</evidence>
<dbReference type="Pfam" id="PF08770">
    <property type="entry name" value="SoxZ"/>
    <property type="match status" value="1"/>
</dbReference>
<dbReference type="InterPro" id="IPR014880">
    <property type="entry name" value="SoxZ_dom"/>
</dbReference>
<name>A0A317TBW2_9CHLB</name>
<dbReference type="InterPro" id="IPR030995">
    <property type="entry name" value="SoxZ"/>
</dbReference>
<dbReference type="InterPro" id="IPR014756">
    <property type="entry name" value="Ig_E-set"/>
</dbReference>
<accession>A0A317TBW2</accession>
<dbReference type="EMBL" id="PDNZ01000001">
    <property type="protein sequence ID" value="PWW83391.1"/>
    <property type="molecule type" value="Genomic_DNA"/>
</dbReference>
<dbReference type="NCBIfam" id="TIGR04490">
    <property type="entry name" value="SoxZ_true"/>
    <property type="match status" value="1"/>
</dbReference>
<sequence length="101" mass="10765">MKVKAVAKGDAVSVKMLIKHPMEMGRRKDAEGNLIPAHYITEVTVKFKGEVVFHSELGPGVSMDPYLAFTFDGAKAGDSISLSWVDNKGQGESVDAVIGGT</sequence>
<protein>
    <submittedName>
        <fullName evidence="2">Thiosulfate oxidation carrier complex protein SoxZ</fullName>
    </submittedName>
</protein>
<gene>
    <name evidence="2" type="primary">soxZ</name>
    <name evidence="2" type="ORF">CR164_00255</name>
</gene>
<proteinExistence type="predicted"/>
<feature type="domain" description="Sulphur oxidation protein SoxZ" evidence="1">
    <location>
        <begin position="3"/>
        <end position="93"/>
    </location>
</feature>
<evidence type="ECO:0000313" key="3">
    <source>
        <dbReference type="Proteomes" id="UP000246278"/>
    </source>
</evidence>
<dbReference type="AlphaFoldDB" id="A0A317TBW2"/>
<dbReference type="SUPFAM" id="SSF81296">
    <property type="entry name" value="E set domains"/>
    <property type="match status" value="1"/>
</dbReference>
<comment type="caution">
    <text evidence="2">The sequence shown here is derived from an EMBL/GenBank/DDBJ whole genome shotgun (WGS) entry which is preliminary data.</text>
</comment>
<reference evidence="3" key="1">
    <citation type="submission" date="2017-10" db="EMBL/GenBank/DDBJ databases">
        <authorList>
            <person name="Gaisin V.A."/>
            <person name="Rysina M.S."/>
            <person name="Grouzdev D.S."/>
        </authorList>
    </citation>
    <scope>NUCLEOTIDE SEQUENCE [LARGE SCALE GENOMIC DNA]</scope>
    <source>
        <strain evidence="3">V1</strain>
    </source>
</reference>
<keyword evidence="3" id="KW-1185">Reference proteome</keyword>
<evidence type="ECO:0000259" key="1">
    <source>
        <dbReference type="Pfam" id="PF08770"/>
    </source>
</evidence>
<organism evidence="2 3">
    <name type="scientific">Prosthecochloris marina</name>
    <dbReference type="NCBI Taxonomy" id="2017681"/>
    <lineage>
        <taxon>Bacteria</taxon>
        <taxon>Pseudomonadati</taxon>
        <taxon>Chlorobiota</taxon>
        <taxon>Chlorobiia</taxon>
        <taxon>Chlorobiales</taxon>
        <taxon>Chlorobiaceae</taxon>
        <taxon>Prosthecochloris</taxon>
    </lineage>
</organism>
<dbReference type="InterPro" id="IPR013783">
    <property type="entry name" value="Ig-like_fold"/>
</dbReference>
<dbReference type="Gene3D" id="2.60.40.10">
    <property type="entry name" value="Immunoglobulins"/>
    <property type="match status" value="1"/>
</dbReference>